<dbReference type="InterPro" id="IPR006674">
    <property type="entry name" value="HD_domain"/>
</dbReference>
<reference evidence="2 3" key="1">
    <citation type="submission" date="2018-04" db="EMBL/GenBank/DDBJ databases">
        <title>Genomic Encyclopedia of Type Strains, Phase IV (KMG-IV): sequencing the most valuable type-strain genomes for metagenomic binning, comparative biology and taxonomic classification.</title>
        <authorList>
            <person name="Goeker M."/>
        </authorList>
    </citation>
    <scope>NUCLEOTIDE SEQUENCE [LARGE SCALE GENOMIC DNA]</scope>
    <source>
        <strain evidence="2 3">DSM 14823</strain>
    </source>
</reference>
<dbReference type="RefSeq" id="WP_116884413.1">
    <property type="nucleotide sequence ID" value="NZ_QEKH01000017.1"/>
</dbReference>
<gene>
    <name evidence="2" type="ORF">C8D82_11781</name>
</gene>
<sequence length="197" mass="22254">MRLEPVKNWVFDFIGRNVDPSRWCYHSRIHTRWVLEDVTLFATRSKVGEAELLRLQVAALFHDTGYSRGGGNHEAASAAIAVTVLPRFGFPKEELNRIAALILATEFPPRPRNFSEELLCDADMGRNGADDFPEAAALLRKELAAGGRLMNDAEWVAFETAFLLNFRYFTPAAQELRGAGVMRNLERLKLEFGEKEL</sequence>
<dbReference type="EMBL" id="QEKH01000017">
    <property type="protein sequence ID" value="PVY40362.1"/>
    <property type="molecule type" value="Genomic_DNA"/>
</dbReference>
<protein>
    <submittedName>
        <fullName evidence="2">Putative metal-dependent HD superfamily phosphohydrolase</fullName>
    </submittedName>
</protein>
<proteinExistence type="predicted"/>
<evidence type="ECO:0000313" key="3">
    <source>
        <dbReference type="Proteomes" id="UP000245959"/>
    </source>
</evidence>
<name>A0A2U1AVD5_9BACT</name>
<evidence type="ECO:0000313" key="2">
    <source>
        <dbReference type="EMBL" id="PVY40362.1"/>
    </source>
</evidence>
<dbReference type="GO" id="GO:0016787">
    <property type="term" value="F:hydrolase activity"/>
    <property type="evidence" value="ECO:0007669"/>
    <property type="project" value="UniProtKB-KW"/>
</dbReference>
<dbReference type="SUPFAM" id="SSF109604">
    <property type="entry name" value="HD-domain/PDEase-like"/>
    <property type="match status" value="1"/>
</dbReference>
<dbReference type="Gene3D" id="1.10.3210.10">
    <property type="entry name" value="Hypothetical protein af1432"/>
    <property type="match status" value="1"/>
</dbReference>
<dbReference type="GeneID" id="78295715"/>
<dbReference type="Pfam" id="PF01966">
    <property type="entry name" value="HD"/>
    <property type="match status" value="1"/>
</dbReference>
<organism evidence="2 3">
    <name type="scientific">Victivallis vadensis</name>
    <dbReference type="NCBI Taxonomy" id="172901"/>
    <lineage>
        <taxon>Bacteria</taxon>
        <taxon>Pseudomonadati</taxon>
        <taxon>Lentisphaerota</taxon>
        <taxon>Lentisphaeria</taxon>
        <taxon>Victivallales</taxon>
        <taxon>Victivallaceae</taxon>
        <taxon>Victivallis</taxon>
    </lineage>
</organism>
<accession>A0A2U1AVD5</accession>
<keyword evidence="3" id="KW-1185">Reference proteome</keyword>
<feature type="domain" description="HD" evidence="1">
    <location>
        <begin position="29"/>
        <end position="123"/>
    </location>
</feature>
<dbReference type="AlphaFoldDB" id="A0A2U1AVD5"/>
<comment type="caution">
    <text evidence="2">The sequence shown here is derived from an EMBL/GenBank/DDBJ whole genome shotgun (WGS) entry which is preliminary data.</text>
</comment>
<evidence type="ECO:0000259" key="1">
    <source>
        <dbReference type="Pfam" id="PF01966"/>
    </source>
</evidence>
<dbReference type="Proteomes" id="UP000245959">
    <property type="component" value="Unassembled WGS sequence"/>
</dbReference>
<keyword evidence="2" id="KW-0378">Hydrolase</keyword>